<dbReference type="RefSeq" id="WP_307692474.1">
    <property type="nucleotide sequence ID" value="NZ_JAUSRO010000021.1"/>
</dbReference>
<proteinExistence type="predicted"/>
<dbReference type="EMBL" id="JAUSRO010000021">
    <property type="protein sequence ID" value="MDP9902738.1"/>
    <property type="molecule type" value="Genomic_DNA"/>
</dbReference>
<evidence type="ECO:0000313" key="1">
    <source>
        <dbReference type="EMBL" id="MDP9902738.1"/>
    </source>
</evidence>
<reference evidence="1 2" key="1">
    <citation type="submission" date="2023-07" db="EMBL/GenBank/DDBJ databases">
        <title>Sorghum-associated microbial communities from plants grown in Nebraska, USA.</title>
        <authorList>
            <person name="Schachtman D."/>
        </authorList>
    </citation>
    <scope>NUCLEOTIDE SEQUENCE [LARGE SCALE GENOMIC DNA]</scope>
    <source>
        <strain evidence="1 2">DS1607</strain>
    </source>
</reference>
<comment type="caution">
    <text evidence="1">The sequence shown here is derived from an EMBL/GenBank/DDBJ whole genome shotgun (WGS) entry which is preliminary data.</text>
</comment>
<dbReference type="Proteomes" id="UP001226867">
    <property type="component" value="Unassembled WGS sequence"/>
</dbReference>
<accession>A0ABT9SEE5</accession>
<organism evidence="1 2">
    <name type="scientific">Variovorax ginsengisoli</name>
    <dbReference type="NCBI Taxonomy" id="363844"/>
    <lineage>
        <taxon>Bacteria</taxon>
        <taxon>Pseudomonadati</taxon>
        <taxon>Pseudomonadota</taxon>
        <taxon>Betaproteobacteria</taxon>
        <taxon>Burkholderiales</taxon>
        <taxon>Comamonadaceae</taxon>
        <taxon>Variovorax</taxon>
    </lineage>
</organism>
<name>A0ABT9SEE5_9BURK</name>
<keyword evidence="2" id="KW-1185">Reference proteome</keyword>
<protein>
    <submittedName>
        <fullName evidence="1">Uncharacterized protein</fullName>
    </submittedName>
</protein>
<sequence>MLRNSALALREILADLQDASELFASRNTLIRVEAHLLLMAQTLAHLAPALHERLLLADWRGWQSLQEMLENDIQPRHDAVWYALRALVPTTLEMIDVLRRREPIWFELGY</sequence>
<gene>
    <name evidence="1" type="ORF">J2W36_005016</name>
</gene>
<evidence type="ECO:0000313" key="2">
    <source>
        <dbReference type="Proteomes" id="UP001226867"/>
    </source>
</evidence>